<proteinExistence type="predicted"/>
<comment type="caution">
    <text evidence="2">The sequence shown here is derived from an EMBL/GenBank/DDBJ whole genome shotgun (WGS) entry which is preliminary data.</text>
</comment>
<organism evidence="2 3">
    <name type="scientific">Plastoroseomonas hellenica</name>
    <dbReference type="NCBI Taxonomy" id="2687306"/>
    <lineage>
        <taxon>Bacteria</taxon>
        <taxon>Pseudomonadati</taxon>
        <taxon>Pseudomonadota</taxon>
        <taxon>Alphaproteobacteria</taxon>
        <taxon>Acetobacterales</taxon>
        <taxon>Acetobacteraceae</taxon>
        <taxon>Plastoroseomonas</taxon>
    </lineage>
</organism>
<accession>A0ABS5F3P0</accession>
<dbReference type="InterPro" id="IPR051262">
    <property type="entry name" value="SMP-30/CGR1_Lactonase"/>
</dbReference>
<dbReference type="Proteomes" id="UP001196870">
    <property type="component" value="Unassembled WGS sequence"/>
</dbReference>
<dbReference type="Pfam" id="PF08450">
    <property type="entry name" value="SGL"/>
    <property type="match status" value="1"/>
</dbReference>
<evidence type="ECO:0000313" key="3">
    <source>
        <dbReference type="Proteomes" id="UP001196870"/>
    </source>
</evidence>
<dbReference type="PANTHER" id="PTHR47572">
    <property type="entry name" value="LIPOPROTEIN-RELATED"/>
    <property type="match status" value="1"/>
</dbReference>
<name>A0ABS5F3P0_9PROT</name>
<dbReference type="SUPFAM" id="SSF63829">
    <property type="entry name" value="Calcium-dependent phosphotriesterase"/>
    <property type="match status" value="1"/>
</dbReference>
<keyword evidence="3" id="KW-1185">Reference proteome</keyword>
<feature type="domain" description="SMP-30/Gluconolactonase/LRE-like region" evidence="1">
    <location>
        <begin position="16"/>
        <end position="289"/>
    </location>
</feature>
<sequence length="306" mass="32432">MAEEIALTTLATGLRFPEGPVAMPDGSIALVEIAAGRITRIAPDGMVSVIASPGDGPNGMALGPDGQLYVCNNGGFHWHEEPGFIRPIGQSTDYQTGRIERVDPVTGDVTRLYDRCGGTPLKGPNDIVFDGRSGFWFSDLGKVRHRDRDHGGIYWAATDGSGIIEAAYPVPGGANGIGLSPDGRTLYAAETETGRLWAWDVESPGHLRKEPWPSPHGGRLLCQFPGFRRLDSLAVTAAGNIVVATLVAGEITTVSPAGEIIRVVKMPERMPTNICFGGEGLRTAFITLSTSGKLVSTPWNEAGLAL</sequence>
<dbReference type="InterPro" id="IPR013658">
    <property type="entry name" value="SGL"/>
</dbReference>
<dbReference type="Gene3D" id="2.120.10.30">
    <property type="entry name" value="TolB, C-terminal domain"/>
    <property type="match status" value="1"/>
</dbReference>
<dbReference type="PANTHER" id="PTHR47572:SF5">
    <property type="entry name" value="BLR2277 PROTEIN"/>
    <property type="match status" value="1"/>
</dbReference>
<evidence type="ECO:0000259" key="1">
    <source>
        <dbReference type="Pfam" id="PF08450"/>
    </source>
</evidence>
<gene>
    <name evidence="2" type="ORF">GXW71_22440</name>
</gene>
<dbReference type="RefSeq" id="WP_211854915.1">
    <property type="nucleotide sequence ID" value="NZ_JAAGBB010000030.1"/>
</dbReference>
<protein>
    <submittedName>
        <fullName evidence="2">SMP-30/gluconolactonase/LRE family protein</fullName>
    </submittedName>
</protein>
<reference evidence="3" key="1">
    <citation type="journal article" date="2021" name="Syst. Appl. Microbiol.">
        <title>Roseomonas hellenica sp. nov., isolated from roots of wild-growing Alkanna tinctoria.</title>
        <authorList>
            <person name="Rat A."/>
            <person name="Naranjo H.D."/>
            <person name="Lebbe L."/>
            <person name="Cnockaert M."/>
            <person name="Krigas N."/>
            <person name="Grigoriadou K."/>
            <person name="Maloupa E."/>
            <person name="Willems A."/>
        </authorList>
    </citation>
    <scope>NUCLEOTIDE SEQUENCE [LARGE SCALE GENOMIC DNA]</scope>
    <source>
        <strain evidence="3">LMG 31523</strain>
    </source>
</reference>
<dbReference type="InterPro" id="IPR011042">
    <property type="entry name" value="6-blade_b-propeller_TolB-like"/>
</dbReference>
<dbReference type="EMBL" id="JAAGBB010000030">
    <property type="protein sequence ID" value="MBR0667136.1"/>
    <property type="molecule type" value="Genomic_DNA"/>
</dbReference>
<evidence type="ECO:0000313" key="2">
    <source>
        <dbReference type="EMBL" id="MBR0667136.1"/>
    </source>
</evidence>